<dbReference type="InterPro" id="IPR029139">
    <property type="entry name" value="QueF_N"/>
</dbReference>
<dbReference type="GO" id="GO:0033739">
    <property type="term" value="F:preQ1 synthase activity"/>
    <property type="evidence" value="ECO:0007669"/>
    <property type="project" value="InterPro"/>
</dbReference>
<name>A0A5Q2QB49_9GAMM</name>
<dbReference type="Proteomes" id="UP000388235">
    <property type="component" value="Chromosome"/>
</dbReference>
<feature type="domain" description="NADPH-dependent 7-cyano-7-deazaguanine reductase N-terminal" evidence="1">
    <location>
        <begin position="18"/>
        <end position="125"/>
    </location>
</feature>
<dbReference type="InterPro" id="IPR043133">
    <property type="entry name" value="GTP-CH-I_C/QueF"/>
</dbReference>
<evidence type="ECO:0000259" key="1">
    <source>
        <dbReference type="Pfam" id="PF14819"/>
    </source>
</evidence>
<keyword evidence="3" id="KW-1185">Reference proteome</keyword>
<dbReference type="EMBL" id="CP045871">
    <property type="protein sequence ID" value="QGG80503.1"/>
    <property type="molecule type" value="Genomic_DNA"/>
</dbReference>
<dbReference type="GO" id="GO:0008616">
    <property type="term" value="P:tRNA queuosine(34) biosynthetic process"/>
    <property type="evidence" value="ECO:0007669"/>
    <property type="project" value="InterPro"/>
</dbReference>
<dbReference type="InterPro" id="IPR029500">
    <property type="entry name" value="QueF"/>
</dbReference>
<protein>
    <submittedName>
        <fullName evidence="2">NADPH-dependent 7-cyano-7-deazaguanine reductase QueF</fullName>
    </submittedName>
</protein>
<organism evidence="2 3">
    <name type="scientific">Litorivicinus lipolyticus</name>
    <dbReference type="NCBI Taxonomy" id="418701"/>
    <lineage>
        <taxon>Bacteria</taxon>
        <taxon>Pseudomonadati</taxon>
        <taxon>Pseudomonadota</taxon>
        <taxon>Gammaproteobacteria</taxon>
        <taxon>Oceanospirillales</taxon>
        <taxon>Litorivicinaceae</taxon>
        <taxon>Litorivicinus</taxon>
    </lineage>
</organism>
<dbReference type="SUPFAM" id="SSF55620">
    <property type="entry name" value="Tetrahydrobiopterin biosynthesis enzymes-like"/>
    <property type="match status" value="1"/>
</dbReference>
<dbReference type="Gene3D" id="3.30.1130.10">
    <property type="match status" value="2"/>
</dbReference>
<evidence type="ECO:0000313" key="2">
    <source>
        <dbReference type="EMBL" id="QGG80503.1"/>
    </source>
</evidence>
<dbReference type="KEGG" id="llp:GH975_07925"/>
<dbReference type="OrthoDB" id="9789995at2"/>
<reference evidence="2 3" key="1">
    <citation type="submission" date="2019-11" db="EMBL/GenBank/DDBJ databases">
        <authorList>
            <person name="Khan S.A."/>
            <person name="Jeon C.O."/>
            <person name="Chun B.H."/>
        </authorList>
    </citation>
    <scope>NUCLEOTIDE SEQUENCE [LARGE SCALE GENOMIC DNA]</scope>
    <source>
        <strain evidence="2 3">IMCC 1097</strain>
    </source>
</reference>
<evidence type="ECO:0000313" key="3">
    <source>
        <dbReference type="Proteomes" id="UP000388235"/>
    </source>
</evidence>
<dbReference type="RefSeq" id="WP_153714007.1">
    <property type="nucleotide sequence ID" value="NZ_CP045871.1"/>
</dbReference>
<dbReference type="PANTHER" id="PTHR34354:SF1">
    <property type="entry name" value="NADPH-DEPENDENT 7-CYANO-7-DEAZAGUANINE REDUCTASE"/>
    <property type="match status" value="1"/>
</dbReference>
<dbReference type="Pfam" id="PF14819">
    <property type="entry name" value="QueF_N"/>
    <property type="match status" value="1"/>
</dbReference>
<sequence>MNLEELGLPLGQIVAQPDDYSADHLAPVPRDWARQKEGVDAAVMDGVDVWNLWELSWLDLDGKPIQATGQFFVPHSSPNLVESKSIKLYFNSMNNHRLGGDWSVVEARIAADLSAKAGAPVRVELTAVDQGVLGGVTSIAGECIDPAGWIDGYRLGPDIAQVEPEAVTLYSDAFRSLCPVTAQPDWATVIIDYQGPRLDRAKLASYLGSFRNHQGFHEACCERILGELLAVTGADKLSVQACFLRRGGIDINPYRSTAFCEAPARRLSRQ</sequence>
<accession>A0A5Q2QB49</accession>
<dbReference type="PANTHER" id="PTHR34354">
    <property type="entry name" value="NADPH-DEPENDENT 7-CYANO-7-DEAZAGUANINE REDUCTASE"/>
    <property type="match status" value="1"/>
</dbReference>
<dbReference type="Pfam" id="PF14489">
    <property type="entry name" value="QueF"/>
    <property type="match status" value="1"/>
</dbReference>
<dbReference type="InterPro" id="IPR050084">
    <property type="entry name" value="NADPH_dep_7-cyano-7-deazaG_red"/>
</dbReference>
<gene>
    <name evidence="2" type="ORF">GH975_07925</name>
</gene>
<dbReference type="AlphaFoldDB" id="A0A5Q2QB49"/>
<proteinExistence type="predicted"/>